<evidence type="ECO:0000256" key="2">
    <source>
        <dbReference type="ARBA" id="ARBA00023002"/>
    </source>
</evidence>
<keyword evidence="6" id="KW-1185">Reference proteome</keyword>
<accession>A0ABR3WY17</accession>
<dbReference type="Pfam" id="PF22725">
    <property type="entry name" value="GFO_IDH_MocA_C3"/>
    <property type="match status" value="1"/>
</dbReference>
<sequence>MTTNTDRRFDSDFRTLQHLVHAGALGDVRDAQLHFDFPTPGWIQSWTQKEYQPGEGMAFGLGTHTIDQALCLFGRPASVTGLLRSNRGVESDVDDTFTILLQYGGAQKNLVVTVKTAVVTYMQDQLKFFVRGTKGTYLKFGTCPQEARAIASPGQPAVDPNFGVEDPRIWGTLTTVGPAPFDASAQAPVDATPPIATSVVGGQVFAGRYPSLPGWYRGYYENVADVVRGRRPREELAVQPQTARDGLRVIELARESHRTGRTVPWSSETPAGTTAPSRRSRGVFRWLDQ</sequence>
<feature type="region of interest" description="Disordered" evidence="3">
    <location>
        <begin position="258"/>
        <end position="282"/>
    </location>
</feature>
<organism evidence="5 6">
    <name type="scientific">Phialemonium thermophilum</name>
    <dbReference type="NCBI Taxonomy" id="223376"/>
    <lineage>
        <taxon>Eukaryota</taxon>
        <taxon>Fungi</taxon>
        <taxon>Dikarya</taxon>
        <taxon>Ascomycota</taxon>
        <taxon>Pezizomycotina</taxon>
        <taxon>Sordariomycetes</taxon>
        <taxon>Sordariomycetidae</taxon>
        <taxon>Cephalothecales</taxon>
        <taxon>Cephalothecaceae</taxon>
        <taxon>Phialemonium</taxon>
    </lineage>
</organism>
<evidence type="ECO:0000256" key="3">
    <source>
        <dbReference type="SAM" id="MobiDB-lite"/>
    </source>
</evidence>
<dbReference type="InterPro" id="IPR055170">
    <property type="entry name" value="GFO_IDH_MocA-like_dom"/>
</dbReference>
<gene>
    <name evidence="5" type="ORF">VTK73DRAFT_3647</name>
</gene>
<evidence type="ECO:0000313" key="6">
    <source>
        <dbReference type="Proteomes" id="UP001586593"/>
    </source>
</evidence>
<reference evidence="5 6" key="1">
    <citation type="journal article" date="2024" name="Commun. Biol.">
        <title>Comparative genomic analysis of thermophilic fungi reveals convergent evolutionary adaptations and gene losses.</title>
        <authorList>
            <person name="Steindorff A.S."/>
            <person name="Aguilar-Pontes M.V."/>
            <person name="Robinson A.J."/>
            <person name="Andreopoulos B."/>
            <person name="LaButti K."/>
            <person name="Kuo A."/>
            <person name="Mondo S."/>
            <person name="Riley R."/>
            <person name="Otillar R."/>
            <person name="Haridas S."/>
            <person name="Lipzen A."/>
            <person name="Grimwood J."/>
            <person name="Schmutz J."/>
            <person name="Clum A."/>
            <person name="Reid I.D."/>
            <person name="Moisan M.C."/>
            <person name="Butler G."/>
            <person name="Nguyen T.T.M."/>
            <person name="Dewar K."/>
            <person name="Conant G."/>
            <person name="Drula E."/>
            <person name="Henrissat B."/>
            <person name="Hansel C."/>
            <person name="Singer S."/>
            <person name="Hutchinson M.I."/>
            <person name="de Vries R.P."/>
            <person name="Natvig D.O."/>
            <person name="Powell A.J."/>
            <person name="Tsang A."/>
            <person name="Grigoriev I.V."/>
        </authorList>
    </citation>
    <scope>NUCLEOTIDE SEQUENCE [LARGE SCALE GENOMIC DNA]</scope>
    <source>
        <strain evidence="5 6">ATCC 24622</strain>
    </source>
</reference>
<keyword evidence="2" id="KW-0560">Oxidoreductase</keyword>
<comment type="caution">
    <text evidence="5">The sequence shown here is derived from an EMBL/GenBank/DDBJ whole genome shotgun (WGS) entry which is preliminary data.</text>
</comment>
<name>A0ABR3WY17_9PEZI</name>
<feature type="domain" description="GFO/IDH/MocA-like oxidoreductase" evidence="4">
    <location>
        <begin position="13"/>
        <end position="137"/>
    </location>
</feature>
<protein>
    <recommendedName>
        <fullName evidence="4">GFO/IDH/MocA-like oxidoreductase domain-containing protein</fullName>
    </recommendedName>
</protein>
<evidence type="ECO:0000259" key="4">
    <source>
        <dbReference type="Pfam" id="PF22725"/>
    </source>
</evidence>
<feature type="compositionally biased region" description="Polar residues" evidence="3">
    <location>
        <begin position="264"/>
        <end position="277"/>
    </location>
</feature>
<dbReference type="PANTHER" id="PTHR43708:SF5">
    <property type="entry name" value="CONSERVED EXPRESSED OXIDOREDUCTASE (EUROFUNG)-RELATED"/>
    <property type="match status" value="1"/>
</dbReference>
<dbReference type="Proteomes" id="UP001586593">
    <property type="component" value="Unassembled WGS sequence"/>
</dbReference>
<dbReference type="PANTHER" id="PTHR43708">
    <property type="entry name" value="CONSERVED EXPRESSED OXIDOREDUCTASE (EUROFUNG)"/>
    <property type="match status" value="1"/>
</dbReference>
<comment type="similarity">
    <text evidence="1">Belongs to the Gfo/Idh/MocA family.</text>
</comment>
<dbReference type="Gene3D" id="3.30.360.10">
    <property type="entry name" value="Dihydrodipicolinate Reductase, domain 2"/>
    <property type="match status" value="1"/>
</dbReference>
<proteinExistence type="inferred from homology"/>
<evidence type="ECO:0000256" key="1">
    <source>
        <dbReference type="ARBA" id="ARBA00010928"/>
    </source>
</evidence>
<dbReference type="EMBL" id="JAZHXJ010000215">
    <property type="protein sequence ID" value="KAL1868439.1"/>
    <property type="molecule type" value="Genomic_DNA"/>
</dbReference>
<evidence type="ECO:0000313" key="5">
    <source>
        <dbReference type="EMBL" id="KAL1868439.1"/>
    </source>
</evidence>
<dbReference type="SUPFAM" id="SSF55347">
    <property type="entry name" value="Glyceraldehyde-3-phosphate dehydrogenase-like, C-terminal domain"/>
    <property type="match status" value="1"/>
</dbReference>
<dbReference type="InterPro" id="IPR051317">
    <property type="entry name" value="Gfo/Idh/MocA_oxidoreduct"/>
</dbReference>